<dbReference type="PANTHER" id="PTHR42779:SF1">
    <property type="entry name" value="PROTEIN YNJB"/>
    <property type="match status" value="1"/>
</dbReference>
<evidence type="ECO:0000313" key="4">
    <source>
        <dbReference type="Proteomes" id="UP001242480"/>
    </source>
</evidence>
<evidence type="ECO:0000256" key="2">
    <source>
        <dbReference type="SAM" id="SignalP"/>
    </source>
</evidence>
<feature type="signal peptide" evidence="2">
    <location>
        <begin position="1"/>
        <end position="29"/>
    </location>
</feature>
<dbReference type="PROSITE" id="PS51318">
    <property type="entry name" value="TAT"/>
    <property type="match status" value="1"/>
</dbReference>
<keyword evidence="2" id="KW-0732">Signal</keyword>
<evidence type="ECO:0000313" key="3">
    <source>
        <dbReference type="EMBL" id="MDQ0472139.1"/>
    </source>
</evidence>
<sequence>MTSGISRRHFLRSAAATATVPFLISVADAADTTVIDVMTDGDSNVSDWWTNTLAPMFEKANPGLSLNVVITRANGANDVVAQRVVAAMQAKADPKVDYFEEFDPRNLPGAVQSGAFEPVDAAKIPNFALVNPLGKEIAEVIPYRASQVLLAYDGAKVPATEVPRTFPELVAWIKAHPGEFIYGRPDKGGSGKNLVVRAVHEANGRDPSLFLPTNFDAETARKRFAGGWEILKDLQASLYDKGAYPAGNNPTLQLFAGGAVSMITAWSDMALQGLAQGVLPETTKLAQLQDLPFCGGFAFSSIPSRTVHKAAAFKLADFMLSPPVQERMIADFGAFPGVEWKHLSPELAARYKDVTASSMPAFPGGDWTAALNDGWYANVATHMTRS</sequence>
<comment type="caution">
    <text evidence="3">The sequence shown here is derived from an EMBL/GenBank/DDBJ whole genome shotgun (WGS) entry which is preliminary data.</text>
</comment>
<dbReference type="InterPro" id="IPR006059">
    <property type="entry name" value="SBP"/>
</dbReference>
<gene>
    <name evidence="3" type="ORF">QO011_005168</name>
</gene>
<accession>A0ABU0JFW1</accession>
<organism evidence="3 4">
    <name type="scientific">Labrys wisconsinensis</name>
    <dbReference type="NCBI Taxonomy" id="425677"/>
    <lineage>
        <taxon>Bacteria</taxon>
        <taxon>Pseudomonadati</taxon>
        <taxon>Pseudomonadota</taxon>
        <taxon>Alphaproteobacteria</taxon>
        <taxon>Hyphomicrobiales</taxon>
        <taxon>Xanthobacteraceae</taxon>
        <taxon>Labrys</taxon>
    </lineage>
</organism>
<dbReference type="SUPFAM" id="SSF53850">
    <property type="entry name" value="Periplasmic binding protein-like II"/>
    <property type="match status" value="1"/>
</dbReference>
<dbReference type="InterPro" id="IPR006311">
    <property type="entry name" value="TAT_signal"/>
</dbReference>
<keyword evidence="1" id="KW-0574">Periplasm</keyword>
<feature type="chain" id="PRO_5046864295" evidence="2">
    <location>
        <begin position="30"/>
        <end position="386"/>
    </location>
</feature>
<dbReference type="PANTHER" id="PTHR42779">
    <property type="entry name" value="PROTEIN YNJB"/>
    <property type="match status" value="1"/>
</dbReference>
<dbReference type="Pfam" id="PF13416">
    <property type="entry name" value="SBP_bac_8"/>
    <property type="match status" value="1"/>
</dbReference>
<proteinExistence type="predicted"/>
<evidence type="ECO:0000256" key="1">
    <source>
        <dbReference type="ARBA" id="ARBA00022764"/>
    </source>
</evidence>
<dbReference type="EMBL" id="JAUSVX010000011">
    <property type="protein sequence ID" value="MDQ0472139.1"/>
    <property type="molecule type" value="Genomic_DNA"/>
</dbReference>
<dbReference type="Proteomes" id="UP001242480">
    <property type="component" value="Unassembled WGS sequence"/>
</dbReference>
<protein>
    <submittedName>
        <fullName evidence="3">Spermidine/putrescine transport system substrate-binding protein</fullName>
    </submittedName>
</protein>
<dbReference type="Gene3D" id="3.40.190.10">
    <property type="entry name" value="Periplasmic binding protein-like II"/>
    <property type="match status" value="1"/>
</dbReference>
<dbReference type="RefSeq" id="WP_307278473.1">
    <property type="nucleotide sequence ID" value="NZ_JAUSVX010000011.1"/>
</dbReference>
<name>A0ABU0JFW1_9HYPH</name>
<reference evidence="3 4" key="1">
    <citation type="submission" date="2023-07" db="EMBL/GenBank/DDBJ databases">
        <title>Genomic Encyclopedia of Type Strains, Phase IV (KMG-IV): sequencing the most valuable type-strain genomes for metagenomic binning, comparative biology and taxonomic classification.</title>
        <authorList>
            <person name="Goeker M."/>
        </authorList>
    </citation>
    <scope>NUCLEOTIDE SEQUENCE [LARGE SCALE GENOMIC DNA]</scope>
    <source>
        <strain evidence="3 4">DSM 19619</strain>
    </source>
</reference>
<keyword evidence="4" id="KW-1185">Reference proteome</keyword>